<accession>A0A923SIJ3</accession>
<evidence type="ECO:0000313" key="2">
    <source>
        <dbReference type="Proteomes" id="UP000641454"/>
    </source>
</evidence>
<dbReference type="AlphaFoldDB" id="A0A923SIJ3"/>
<proteinExistence type="predicted"/>
<dbReference type="RefSeq" id="WP_187017050.1">
    <property type="nucleotide sequence ID" value="NZ_JACRUK010000003.1"/>
</dbReference>
<dbReference type="Proteomes" id="UP000641454">
    <property type="component" value="Unassembled WGS sequence"/>
</dbReference>
<keyword evidence="2" id="KW-1185">Reference proteome</keyword>
<protein>
    <submittedName>
        <fullName evidence="1">Uncharacterized protein</fullName>
    </submittedName>
</protein>
<organism evidence="1 2">
    <name type="scientific">Flavobacterium muglaense</name>
    <dbReference type="NCBI Taxonomy" id="2764716"/>
    <lineage>
        <taxon>Bacteria</taxon>
        <taxon>Pseudomonadati</taxon>
        <taxon>Bacteroidota</taxon>
        <taxon>Flavobacteriia</taxon>
        <taxon>Flavobacteriales</taxon>
        <taxon>Flavobacteriaceae</taxon>
        <taxon>Flavobacterium</taxon>
    </lineage>
</organism>
<comment type="caution">
    <text evidence="1">The sequence shown here is derived from an EMBL/GenBank/DDBJ whole genome shotgun (WGS) entry which is preliminary data.</text>
</comment>
<evidence type="ECO:0000313" key="1">
    <source>
        <dbReference type="EMBL" id="MBC5843358.1"/>
    </source>
</evidence>
<dbReference type="EMBL" id="JACRUL010000003">
    <property type="protein sequence ID" value="MBC5843358.1"/>
    <property type="molecule type" value="Genomic_DNA"/>
</dbReference>
<name>A0A923SIJ3_9FLAO</name>
<sequence>MRILFQQALNYYKLKSNNVKHKFYGVSQSINVVDGIKENLEIRGANLLIITGGAGTKVGKNAQNILEKVRRTPVLIIRPPAFAFEKLYLTIVSDFRQKLNTIDLDNFCKVLENTNFEVKILVLEIQNEITIQATNNLEALIIYLKPFLKQVLTIEYTKLSYDFKDYIASHLDGIICVVDEKPDLFRKIGLSKSNLISKLENSYSNPVLVVHQ</sequence>
<gene>
    <name evidence="1" type="ORF">H8R25_02760</name>
</gene>
<reference evidence="1 2" key="1">
    <citation type="submission" date="2020-08" db="EMBL/GenBank/DDBJ databases">
        <title>Description of novel Flavobacterium F-392 isolate.</title>
        <authorList>
            <person name="Saticioglu I.B."/>
            <person name="Duman M."/>
            <person name="Altun S."/>
        </authorList>
    </citation>
    <scope>NUCLEOTIDE SEQUENCE [LARGE SCALE GENOMIC DNA]</scope>
    <source>
        <strain evidence="1 2">F-392</strain>
    </source>
</reference>